<keyword evidence="4 9" id="KW-0812">Transmembrane</keyword>
<evidence type="ECO:0000256" key="9">
    <source>
        <dbReference type="SAM" id="Phobius"/>
    </source>
</evidence>
<feature type="transmembrane region" description="Helical" evidence="9">
    <location>
        <begin position="39"/>
        <end position="58"/>
    </location>
</feature>
<dbReference type="EMBL" id="AP021879">
    <property type="protein sequence ID" value="BBO90109.1"/>
    <property type="molecule type" value="Genomic_DNA"/>
</dbReference>
<feature type="region of interest" description="Disordered" evidence="8">
    <location>
        <begin position="112"/>
        <end position="135"/>
    </location>
</feature>
<feature type="compositionally biased region" description="Polar residues" evidence="8">
    <location>
        <begin position="122"/>
        <end position="135"/>
    </location>
</feature>
<dbReference type="InterPro" id="IPR036737">
    <property type="entry name" value="OmpA-like_sf"/>
</dbReference>
<keyword evidence="6 7" id="KW-0472">Membrane</keyword>
<keyword evidence="12" id="KW-1185">Reference proteome</keyword>
<dbReference type="Gene3D" id="3.30.1330.60">
    <property type="entry name" value="OmpA-like domain"/>
    <property type="match status" value="1"/>
</dbReference>
<evidence type="ECO:0000256" key="2">
    <source>
        <dbReference type="ARBA" id="ARBA00008914"/>
    </source>
</evidence>
<evidence type="ECO:0000256" key="6">
    <source>
        <dbReference type="ARBA" id="ARBA00023136"/>
    </source>
</evidence>
<evidence type="ECO:0000256" key="1">
    <source>
        <dbReference type="ARBA" id="ARBA00004162"/>
    </source>
</evidence>
<dbReference type="SUPFAM" id="SSF103088">
    <property type="entry name" value="OmpA-like"/>
    <property type="match status" value="1"/>
</dbReference>
<accession>A0A5K8AC85</accession>
<comment type="subcellular location">
    <subcellularLocation>
        <location evidence="1">Cell membrane</location>
        <topology evidence="1">Single-pass membrane protein</topology>
    </subcellularLocation>
</comment>
<dbReference type="AlphaFoldDB" id="A0A5K8AC85"/>
<proteinExistence type="inferred from homology"/>
<evidence type="ECO:0000313" key="12">
    <source>
        <dbReference type="Proteomes" id="UP000422108"/>
    </source>
</evidence>
<keyword evidence="5 9" id="KW-1133">Transmembrane helix</keyword>
<evidence type="ECO:0000313" key="11">
    <source>
        <dbReference type="EMBL" id="BBO90109.1"/>
    </source>
</evidence>
<evidence type="ECO:0000259" key="10">
    <source>
        <dbReference type="PROSITE" id="PS51123"/>
    </source>
</evidence>
<protein>
    <submittedName>
        <fullName evidence="11">Chemotaxis protein MotB</fullName>
    </submittedName>
</protein>
<dbReference type="GO" id="GO:0005886">
    <property type="term" value="C:plasma membrane"/>
    <property type="evidence" value="ECO:0007669"/>
    <property type="project" value="UniProtKB-SubCell"/>
</dbReference>
<dbReference type="InterPro" id="IPR006665">
    <property type="entry name" value="OmpA-like"/>
</dbReference>
<gene>
    <name evidence="11" type="ORF">DSCOOX_32890</name>
</gene>
<keyword evidence="3" id="KW-1003">Cell membrane</keyword>
<dbReference type="PANTHER" id="PTHR30329:SF21">
    <property type="entry name" value="LIPOPROTEIN YIAD-RELATED"/>
    <property type="match status" value="1"/>
</dbReference>
<dbReference type="InterPro" id="IPR025713">
    <property type="entry name" value="MotB-like_N_dom"/>
</dbReference>
<dbReference type="Pfam" id="PF00691">
    <property type="entry name" value="OmpA"/>
    <property type="match status" value="1"/>
</dbReference>
<organism evidence="11 12">
    <name type="scientific">Desulfosarcina ovata subsp. ovata</name>
    <dbReference type="NCBI Taxonomy" id="2752305"/>
    <lineage>
        <taxon>Bacteria</taxon>
        <taxon>Pseudomonadati</taxon>
        <taxon>Thermodesulfobacteriota</taxon>
        <taxon>Desulfobacteria</taxon>
        <taxon>Desulfobacterales</taxon>
        <taxon>Desulfosarcinaceae</taxon>
        <taxon>Desulfosarcina</taxon>
    </lineage>
</organism>
<evidence type="ECO:0000256" key="7">
    <source>
        <dbReference type="PROSITE-ProRule" id="PRU00473"/>
    </source>
</evidence>
<feature type="domain" description="OmpA-like" evidence="10">
    <location>
        <begin position="159"/>
        <end position="280"/>
    </location>
</feature>
<dbReference type="CDD" id="cd07185">
    <property type="entry name" value="OmpA_C-like"/>
    <property type="match status" value="1"/>
</dbReference>
<comment type="similarity">
    <text evidence="2">Belongs to the MotB family.</text>
</comment>
<evidence type="ECO:0000256" key="8">
    <source>
        <dbReference type="SAM" id="MobiDB-lite"/>
    </source>
</evidence>
<dbReference type="PANTHER" id="PTHR30329">
    <property type="entry name" value="STATOR ELEMENT OF FLAGELLAR MOTOR COMPLEX"/>
    <property type="match status" value="1"/>
</dbReference>
<dbReference type="InterPro" id="IPR050330">
    <property type="entry name" value="Bact_OuterMem_StrucFunc"/>
</dbReference>
<name>A0A5K8AC85_9BACT</name>
<evidence type="ECO:0000256" key="3">
    <source>
        <dbReference type="ARBA" id="ARBA00022475"/>
    </source>
</evidence>
<evidence type="ECO:0000256" key="4">
    <source>
        <dbReference type="ARBA" id="ARBA00022692"/>
    </source>
</evidence>
<sequence>MATIDDQKKTWRLHRSSGRSTVARFTVTHPQDVAENDTFLWTLTDLMTLLLIFFVLLYSNAVQQSPIPPASVETAEAETQIEAIDKDVSGAPGLMPEQTKVVAVVQEEIVPAATGNPPDSDAPQSQTSGGDTVSATANGKLLADLENSFSEDFYVRWEDRQPVIVLGERITFNQGEATLLADAQDALKRVAGSIARIDGCQVMVTGHTDDRPIRTHAFPSNWELSAARAASVAKALMASGVAPERMMIQGKAAFKPLVANTSEQNRRTNRRVEIALLTKS</sequence>
<dbReference type="PROSITE" id="PS51123">
    <property type="entry name" value="OMPA_2"/>
    <property type="match status" value="1"/>
</dbReference>
<evidence type="ECO:0000256" key="5">
    <source>
        <dbReference type="ARBA" id="ARBA00022989"/>
    </source>
</evidence>
<dbReference type="RefSeq" id="WP_155311198.1">
    <property type="nucleotide sequence ID" value="NZ_AP021879.1"/>
</dbReference>
<dbReference type="Pfam" id="PF13677">
    <property type="entry name" value="MotB_plug"/>
    <property type="match status" value="1"/>
</dbReference>
<reference evidence="11 12" key="1">
    <citation type="submission" date="2019-11" db="EMBL/GenBank/DDBJ databases">
        <title>Comparative genomics of hydrocarbon-degrading Desulfosarcina strains.</title>
        <authorList>
            <person name="Watanabe M."/>
            <person name="Kojima H."/>
            <person name="Fukui M."/>
        </authorList>
    </citation>
    <scope>NUCLEOTIDE SEQUENCE [LARGE SCALE GENOMIC DNA]</scope>
    <source>
        <strain evidence="12">oXyS1</strain>
    </source>
</reference>
<dbReference type="Proteomes" id="UP000422108">
    <property type="component" value="Chromosome"/>
</dbReference>